<evidence type="ECO:0000313" key="2">
    <source>
        <dbReference type="Proteomes" id="UP000194841"/>
    </source>
</evidence>
<proteinExistence type="predicted"/>
<sequence length="576" mass="63844">MIKIRFSQSFVANNSPTRIYFGEDNGGPVTPKIELAMECGFVWLSPAALVQQTTPAWQAPPVAREFVFSVQILPLISAEINKPWRNGLTENQQIYCAFGGIKPISQACELHWLTKMSQQQSDTVLNWRGSMALLGTERTVHWSPPTLLGIEKQQQWQGVARPIAREMGFYYGPSPLEYICVWQNHPRKGLVILRLDEPQTAHATPLTLRFGTPQKICYWGHGGGNIRGWDDIPVINRKISIEPQLRTSYFMQPTITCKRVSDDLDIIISSFNSSHSRSQFAATCSINFCSRIDYERALNQLLKITVNGYVFYTFVEQPSSSLKFGQHSYSATGRSRFAELAAPFTKATNFTNSTPKTFAGLLTDLVANTGWTINNQMLDYPVPALAYSHQNKTPAEAVKACAEALGAMLQVNDDTKVITVVPKWPVMPWDTQNAVCDVIINDSVILEHSSDQLTNPDANVVFVRGEQQGVAANVKRSGTLADSYANDVIDKLMTDAKACRQRGSCELANAGNKEQSTLRTKIMDDLPPIKPGMLVGIRYGSDIYKATCESCAITATVNQSTGAITVNQRFVLLKNA</sequence>
<gene>
    <name evidence="1" type="ORF">B1199_03105</name>
</gene>
<dbReference type="Proteomes" id="UP000194841">
    <property type="component" value="Unassembled WGS sequence"/>
</dbReference>
<name>A0A244CUG9_PSEDV</name>
<dbReference type="RefSeq" id="WP_086742665.1">
    <property type="nucleotide sequence ID" value="NZ_MWPV01000001.1"/>
</dbReference>
<reference evidence="1 2" key="1">
    <citation type="submission" date="2017-02" db="EMBL/GenBank/DDBJ databases">
        <title>Pseudoalteromonas ulvae TC14 Genome.</title>
        <authorList>
            <person name="Molmeret M."/>
        </authorList>
    </citation>
    <scope>NUCLEOTIDE SEQUENCE [LARGE SCALE GENOMIC DNA]</scope>
    <source>
        <strain evidence="1">TC14</strain>
    </source>
</reference>
<evidence type="ECO:0000313" key="1">
    <source>
        <dbReference type="EMBL" id="OUL59272.1"/>
    </source>
</evidence>
<dbReference type="EMBL" id="MWPV01000001">
    <property type="protein sequence ID" value="OUL59272.1"/>
    <property type="molecule type" value="Genomic_DNA"/>
</dbReference>
<keyword evidence="2" id="KW-1185">Reference proteome</keyword>
<comment type="caution">
    <text evidence="1">The sequence shown here is derived from an EMBL/GenBank/DDBJ whole genome shotgun (WGS) entry which is preliminary data.</text>
</comment>
<accession>A0A244CUG9</accession>
<organism evidence="1 2">
    <name type="scientific">Pseudoalteromonas ulvae</name>
    <dbReference type="NCBI Taxonomy" id="107327"/>
    <lineage>
        <taxon>Bacteria</taxon>
        <taxon>Pseudomonadati</taxon>
        <taxon>Pseudomonadota</taxon>
        <taxon>Gammaproteobacteria</taxon>
        <taxon>Alteromonadales</taxon>
        <taxon>Pseudoalteromonadaceae</taxon>
        <taxon>Pseudoalteromonas</taxon>
    </lineage>
</organism>
<dbReference type="AlphaFoldDB" id="A0A244CUG9"/>
<protein>
    <submittedName>
        <fullName evidence="1">Uncharacterized protein</fullName>
    </submittedName>
</protein>
<dbReference type="OrthoDB" id="8609885at2"/>